<dbReference type="PROSITE" id="PS50850">
    <property type="entry name" value="MFS"/>
    <property type="match status" value="1"/>
</dbReference>
<dbReference type="InterPro" id="IPR020846">
    <property type="entry name" value="MFS_dom"/>
</dbReference>
<dbReference type="FunFam" id="1.20.1250.20:FF:000078">
    <property type="entry name" value="MFS maltose transporter, putative"/>
    <property type="match status" value="1"/>
</dbReference>
<reference evidence="10" key="1">
    <citation type="journal article" date="2023" name="Mol. Phylogenet. Evol.">
        <title>Genome-scale phylogeny and comparative genomics of the fungal order Sordariales.</title>
        <authorList>
            <person name="Hensen N."/>
            <person name="Bonometti L."/>
            <person name="Westerberg I."/>
            <person name="Brannstrom I.O."/>
            <person name="Guillou S."/>
            <person name="Cros-Aarteil S."/>
            <person name="Calhoun S."/>
            <person name="Haridas S."/>
            <person name="Kuo A."/>
            <person name="Mondo S."/>
            <person name="Pangilinan J."/>
            <person name="Riley R."/>
            <person name="LaButti K."/>
            <person name="Andreopoulos B."/>
            <person name="Lipzen A."/>
            <person name="Chen C."/>
            <person name="Yan M."/>
            <person name="Daum C."/>
            <person name="Ng V."/>
            <person name="Clum A."/>
            <person name="Steindorff A."/>
            <person name="Ohm R.A."/>
            <person name="Martin F."/>
            <person name="Silar P."/>
            <person name="Natvig D.O."/>
            <person name="Lalanne C."/>
            <person name="Gautier V."/>
            <person name="Ament-Velasquez S.L."/>
            <person name="Kruys A."/>
            <person name="Hutchinson M.I."/>
            <person name="Powell A.J."/>
            <person name="Barry K."/>
            <person name="Miller A.N."/>
            <person name="Grigoriev I.V."/>
            <person name="Debuchy R."/>
            <person name="Gladieux P."/>
            <person name="Hiltunen Thoren M."/>
            <person name="Johannesson H."/>
        </authorList>
    </citation>
    <scope>NUCLEOTIDE SEQUENCE [LARGE SCALE GENOMIC DNA]</scope>
    <source>
        <strain evidence="10">CBS 340.73</strain>
    </source>
</reference>
<dbReference type="PANTHER" id="PTHR48022:SF10">
    <property type="entry name" value="MAJOR FACILITATOR SUPERFAMILY (MFS) PROFILE DOMAIN-CONTAINING PROTEIN"/>
    <property type="match status" value="1"/>
</dbReference>
<dbReference type="SUPFAM" id="SSF103473">
    <property type="entry name" value="MFS general substrate transporter"/>
    <property type="match status" value="1"/>
</dbReference>
<protein>
    <submittedName>
        <fullName evidence="9">General substrate transporter</fullName>
    </submittedName>
</protein>
<feature type="transmembrane region" description="Helical" evidence="7">
    <location>
        <begin position="411"/>
        <end position="436"/>
    </location>
</feature>
<feature type="transmembrane region" description="Helical" evidence="7">
    <location>
        <begin position="153"/>
        <end position="175"/>
    </location>
</feature>
<feature type="transmembrane region" description="Helical" evidence="7">
    <location>
        <begin position="320"/>
        <end position="338"/>
    </location>
</feature>
<evidence type="ECO:0000256" key="6">
    <source>
        <dbReference type="SAM" id="MobiDB-lite"/>
    </source>
</evidence>
<sequence>MGAHDVDKFGLKDHWRCLAAMTLVSVSTFQYGLDFGVVSGLQAMVPFLQVFGYHDPLSPTGWNITSERQQLISSLMTLGAFVTSATAGFTAVVFGRKTSLWVGCVLSVAATIMMQVTASIGVLYAARLIIGFANGIFMTHSQLWIFECSPARYRGLGISAFCIWTSVGTLVGTIVDNFTSKNTDKSAYMIPLGVVYIAPGILALGMFLIPESPRWLLNKGEAGKAEKALRWLRPTGWNVSGELSEMKTALEMERQLQSGVGVVDLFKNAIDRRRTLLSIGAVLCQAASGSMFMLAFGTYFFAIAGLSGSNFTTSPFEDSVILIAVGVLAILVNSAVVTRFGYRRVMLIAGMLLCGVCQLIIASVWQSAPFTTSSGNTVVALSVIYMFFYNGCISTYAWVAGGEIPSQRLRSYTFGLATAVGFLGAWVTTFTAPYFINPAELNWGPKYGYIWFGSCFLTAIWLFLYFPETKDRTLEEIDEMFGARVPARNFEGYQCHGAVGSSTFGSGDEKEREAKKMGNTVECAPA</sequence>
<evidence type="ECO:0000256" key="2">
    <source>
        <dbReference type="ARBA" id="ARBA00010992"/>
    </source>
</evidence>
<evidence type="ECO:0000256" key="7">
    <source>
        <dbReference type="SAM" id="Phobius"/>
    </source>
</evidence>
<feature type="region of interest" description="Disordered" evidence="6">
    <location>
        <begin position="503"/>
        <end position="526"/>
    </location>
</feature>
<keyword evidence="10" id="KW-1185">Reference proteome</keyword>
<feature type="compositionally biased region" description="Basic and acidic residues" evidence="6">
    <location>
        <begin position="507"/>
        <end position="516"/>
    </location>
</feature>
<evidence type="ECO:0000313" key="9">
    <source>
        <dbReference type="EMBL" id="KAK3937362.1"/>
    </source>
</evidence>
<evidence type="ECO:0000256" key="1">
    <source>
        <dbReference type="ARBA" id="ARBA00004141"/>
    </source>
</evidence>
<feature type="transmembrane region" description="Helical" evidence="7">
    <location>
        <begin position="71"/>
        <end position="93"/>
    </location>
</feature>
<dbReference type="InterPro" id="IPR005828">
    <property type="entry name" value="MFS_sugar_transport-like"/>
</dbReference>
<dbReference type="EMBL" id="MU853856">
    <property type="protein sequence ID" value="KAK3937362.1"/>
    <property type="molecule type" value="Genomic_DNA"/>
</dbReference>
<dbReference type="PANTHER" id="PTHR48022">
    <property type="entry name" value="PLASTIDIC GLUCOSE TRANSPORTER 4"/>
    <property type="match status" value="1"/>
</dbReference>
<feature type="transmembrane region" description="Helical" evidence="7">
    <location>
        <begin position="377"/>
        <end position="399"/>
    </location>
</feature>
<dbReference type="GO" id="GO:0016020">
    <property type="term" value="C:membrane"/>
    <property type="evidence" value="ECO:0007669"/>
    <property type="project" value="UniProtKB-SubCell"/>
</dbReference>
<comment type="similarity">
    <text evidence="2">Belongs to the major facilitator superfamily. Sugar transporter (TC 2.A.1.1) family.</text>
</comment>
<evidence type="ECO:0000259" key="8">
    <source>
        <dbReference type="PROSITE" id="PS50850"/>
    </source>
</evidence>
<accession>A0AAN6N4Q0</accession>
<dbReference type="InterPro" id="IPR036259">
    <property type="entry name" value="MFS_trans_sf"/>
</dbReference>
<evidence type="ECO:0000256" key="3">
    <source>
        <dbReference type="ARBA" id="ARBA00022692"/>
    </source>
</evidence>
<organism evidence="9 10">
    <name type="scientific">Diplogelasinospora grovesii</name>
    <dbReference type="NCBI Taxonomy" id="303347"/>
    <lineage>
        <taxon>Eukaryota</taxon>
        <taxon>Fungi</taxon>
        <taxon>Dikarya</taxon>
        <taxon>Ascomycota</taxon>
        <taxon>Pezizomycotina</taxon>
        <taxon>Sordariomycetes</taxon>
        <taxon>Sordariomycetidae</taxon>
        <taxon>Sordariales</taxon>
        <taxon>Diplogelasinosporaceae</taxon>
        <taxon>Diplogelasinospora</taxon>
    </lineage>
</organism>
<dbReference type="Gene3D" id="1.20.1250.20">
    <property type="entry name" value="MFS general substrate transporter like domains"/>
    <property type="match status" value="1"/>
</dbReference>
<evidence type="ECO:0000256" key="5">
    <source>
        <dbReference type="ARBA" id="ARBA00023136"/>
    </source>
</evidence>
<feature type="transmembrane region" description="Helical" evidence="7">
    <location>
        <begin position="276"/>
        <end position="300"/>
    </location>
</feature>
<feature type="transmembrane region" description="Helical" evidence="7">
    <location>
        <begin position="345"/>
        <end position="365"/>
    </location>
</feature>
<feature type="transmembrane region" description="Helical" evidence="7">
    <location>
        <begin position="448"/>
        <end position="466"/>
    </location>
</feature>
<keyword evidence="3 7" id="KW-0812">Transmembrane</keyword>
<dbReference type="GO" id="GO:0005351">
    <property type="term" value="F:carbohydrate:proton symporter activity"/>
    <property type="evidence" value="ECO:0007669"/>
    <property type="project" value="TreeGrafter"/>
</dbReference>
<keyword evidence="5 7" id="KW-0472">Membrane</keyword>
<comment type="caution">
    <text evidence="9">The sequence shown here is derived from an EMBL/GenBank/DDBJ whole genome shotgun (WGS) entry which is preliminary data.</text>
</comment>
<evidence type="ECO:0000256" key="4">
    <source>
        <dbReference type="ARBA" id="ARBA00022989"/>
    </source>
</evidence>
<name>A0AAN6N4Q0_9PEZI</name>
<evidence type="ECO:0000313" key="10">
    <source>
        <dbReference type="Proteomes" id="UP001303473"/>
    </source>
</evidence>
<dbReference type="AlphaFoldDB" id="A0AAN6N4Q0"/>
<feature type="transmembrane region" description="Helical" evidence="7">
    <location>
        <begin position="187"/>
        <end position="209"/>
    </location>
</feature>
<comment type="subcellular location">
    <subcellularLocation>
        <location evidence="1">Membrane</location>
        <topology evidence="1">Multi-pass membrane protein</topology>
    </subcellularLocation>
</comment>
<proteinExistence type="inferred from homology"/>
<feature type="domain" description="Major facilitator superfamily (MFS) profile" evidence="8">
    <location>
        <begin position="20"/>
        <end position="470"/>
    </location>
</feature>
<keyword evidence="4 7" id="KW-1133">Transmembrane helix</keyword>
<gene>
    <name evidence="9" type="ORF">QBC46DRAFT_319787</name>
</gene>
<dbReference type="Proteomes" id="UP001303473">
    <property type="component" value="Unassembled WGS sequence"/>
</dbReference>
<dbReference type="Pfam" id="PF00083">
    <property type="entry name" value="Sugar_tr"/>
    <property type="match status" value="1"/>
</dbReference>
<dbReference type="InterPro" id="IPR050360">
    <property type="entry name" value="MFS_Sugar_Transporters"/>
</dbReference>